<dbReference type="Proteomes" id="UP001396334">
    <property type="component" value="Unassembled WGS sequence"/>
</dbReference>
<dbReference type="EMBL" id="JBBPBN010000023">
    <property type="protein sequence ID" value="KAK9010925.1"/>
    <property type="molecule type" value="Genomic_DNA"/>
</dbReference>
<reference evidence="1 2" key="1">
    <citation type="journal article" date="2024" name="G3 (Bethesda)">
        <title>Genome assembly of Hibiscus sabdariffa L. provides insights into metabolisms of medicinal natural products.</title>
        <authorList>
            <person name="Kim T."/>
        </authorList>
    </citation>
    <scope>NUCLEOTIDE SEQUENCE [LARGE SCALE GENOMIC DNA]</scope>
    <source>
        <strain evidence="1">TK-2024</strain>
        <tissue evidence="1">Old leaves</tissue>
    </source>
</reference>
<keyword evidence="2" id="KW-1185">Reference proteome</keyword>
<proteinExistence type="predicted"/>
<gene>
    <name evidence="1" type="ORF">V6N11_043791</name>
</gene>
<name>A0ABR2RDL5_9ROSI</name>
<evidence type="ECO:0000313" key="1">
    <source>
        <dbReference type="EMBL" id="KAK9010925.1"/>
    </source>
</evidence>
<organism evidence="1 2">
    <name type="scientific">Hibiscus sabdariffa</name>
    <name type="common">roselle</name>
    <dbReference type="NCBI Taxonomy" id="183260"/>
    <lineage>
        <taxon>Eukaryota</taxon>
        <taxon>Viridiplantae</taxon>
        <taxon>Streptophyta</taxon>
        <taxon>Embryophyta</taxon>
        <taxon>Tracheophyta</taxon>
        <taxon>Spermatophyta</taxon>
        <taxon>Magnoliopsida</taxon>
        <taxon>eudicotyledons</taxon>
        <taxon>Gunneridae</taxon>
        <taxon>Pentapetalae</taxon>
        <taxon>rosids</taxon>
        <taxon>malvids</taxon>
        <taxon>Malvales</taxon>
        <taxon>Malvaceae</taxon>
        <taxon>Malvoideae</taxon>
        <taxon>Hibiscus</taxon>
    </lineage>
</organism>
<accession>A0ABR2RDL5</accession>
<comment type="caution">
    <text evidence="1">The sequence shown here is derived from an EMBL/GenBank/DDBJ whole genome shotgun (WGS) entry which is preliminary data.</text>
</comment>
<sequence>MSETLKSKDVRPNGTNIKILRQNRRTSNEEKEEFVITDTDNFLMPLPFACPQQVQDSFKLPIRWSFQPFMNGIQDM</sequence>
<protein>
    <submittedName>
        <fullName evidence="1">Uncharacterized protein</fullName>
    </submittedName>
</protein>
<evidence type="ECO:0000313" key="2">
    <source>
        <dbReference type="Proteomes" id="UP001396334"/>
    </source>
</evidence>